<dbReference type="InterPro" id="IPR029063">
    <property type="entry name" value="SAM-dependent_MTases_sf"/>
</dbReference>
<dbReference type="Pfam" id="PF05050">
    <property type="entry name" value="Methyltransf_21"/>
    <property type="match status" value="1"/>
</dbReference>
<reference evidence="2 3" key="1">
    <citation type="journal article" date="2012" name="Appl. Environ. Microbiol.">
        <title>Draft genome sequence of a psychrotolerant sulfur-oxidizing bacterium, Sulfuricella denitrificans skB26, and proteomic insights into cold adaptation.</title>
        <authorList>
            <person name="Watanabe T."/>
            <person name="Kojima H."/>
            <person name="Fukui M."/>
        </authorList>
    </citation>
    <scope>NUCLEOTIDE SEQUENCE [LARGE SCALE GENOMIC DNA]</scope>
    <source>
        <strain evidence="3">skB26</strain>
    </source>
</reference>
<dbReference type="Proteomes" id="UP000015559">
    <property type="component" value="Chromosome"/>
</dbReference>
<dbReference type="PANTHER" id="PTHR34009">
    <property type="entry name" value="PROTEIN STAR"/>
    <property type="match status" value="1"/>
</dbReference>
<evidence type="ECO:0000259" key="1">
    <source>
        <dbReference type="Pfam" id="PF05050"/>
    </source>
</evidence>
<feature type="domain" description="Methyltransferase FkbM" evidence="1">
    <location>
        <begin position="33"/>
        <end position="176"/>
    </location>
</feature>
<dbReference type="EMBL" id="AP013066">
    <property type="protein sequence ID" value="BAN36208.1"/>
    <property type="molecule type" value="Genomic_DNA"/>
</dbReference>
<evidence type="ECO:0000313" key="3">
    <source>
        <dbReference type="Proteomes" id="UP000015559"/>
    </source>
</evidence>
<dbReference type="PANTHER" id="PTHR34009:SF2">
    <property type="entry name" value="PROTEIN STAR"/>
    <property type="match status" value="1"/>
</dbReference>
<organism evidence="2 3">
    <name type="scientific">Sulfuricella denitrificans (strain DSM 22764 / NBRC 105220 / skB26)</name>
    <dbReference type="NCBI Taxonomy" id="1163617"/>
    <lineage>
        <taxon>Bacteria</taxon>
        <taxon>Pseudomonadati</taxon>
        <taxon>Pseudomonadota</taxon>
        <taxon>Betaproteobacteria</taxon>
        <taxon>Nitrosomonadales</taxon>
        <taxon>Sulfuricellaceae</taxon>
        <taxon>Sulfuricella</taxon>
    </lineage>
</organism>
<name>S6AD64_SULDS</name>
<evidence type="ECO:0000313" key="2">
    <source>
        <dbReference type="EMBL" id="BAN36208.1"/>
    </source>
</evidence>
<sequence>MIKYYSQHGEDALLDLIFGDQKEGFFVEVGCIDGKRFSNTLLFEERGWKGLCVEAHSGYIGMLKANRPRSIVCHCAAGEADEDAIFYANARGSLSTLDKSSETRWKRDYAHFFSGFEEQLVKKMRLSTLLDAHQITKVDILSLDVEGYEIEAIKGLNLSRHRPRVMVIESDELHHEAQLDALILPHGYTKSIRMSGNLFYVSDVKNDKILKGKRLTVQLTHTRHPLDSGEDQIEIVTIDTAVRRSFLAMFSRLKSKLSSLMCETPPTRVLSQFVDVGFHGDEYLLRLVEYLAGKSKVFVETGANVGSTLAYVARSYPWLRCLSCESDLSAYERASEHTKKYGNVSLFHGMSQQFIEHISKHELGIFTEPCFFWLDAHGYGFEWPLKKELEFITRHFNSAYILIDDFKVPGHDQFGYDQYQDQICSYDFVKDALTLDKAYQLYYPTYKDKTSKHHPLRGWGLLVFGHADLLIPEQLAEKIERAQ</sequence>
<dbReference type="GO" id="GO:0016197">
    <property type="term" value="P:endosomal transport"/>
    <property type="evidence" value="ECO:0007669"/>
    <property type="project" value="TreeGrafter"/>
</dbReference>
<dbReference type="GO" id="GO:0006888">
    <property type="term" value="P:endoplasmic reticulum to Golgi vesicle-mediated transport"/>
    <property type="evidence" value="ECO:0007669"/>
    <property type="project" value="TreeGrafter"/>
</dbReference>
<dbReference type="GO" id="GO:0005737">
    <property type="term" value="C:cytoplasm"/>
    <property type="evidence" value="ECO:0007669"/>
    <property type="project" value="GOC"/>
</dbReference>
<dbReference type="KEGG" id="sdr:SCD_n02400"/>
<dbReference type="STRING" id="1163617.SCD_n02400"/>
<dbReference type="eggNOG" id="COG4122">
    <property type="taxonomic scope" value="Bacteria"/>
</dbReference>
<dbReference type="NCBIfam" id="TIGR01444">
    <property type="entry name" value="fkbM_fam"/>
    <property type="match status" value="1"/>
</dbReference>
<dbReference type="RefSeq" id="WP_009205402.1">
    <property type="nucleotide sequence ID" value="NC_022357.1"/>
</dbReference>
<keyword evidence="3" id="KW-1185">Reference proteome</keyword>
<accession>S6AD64</accession>
<protein>
    <recommendedName>
        <fullName evidence="1">Methyltransferase FkbM domain-containing protein</fullName>
    </recommendedName>
</protein>
<dbReference type="GO" id="GO:0005886">
    <property type="term" value="C:plasma membrane"/>
    <property type="evidence" value="ECO:0007669"/>
    <property type="project" value="TreeGrafter"/>
</dbReference>
<dbReference type="Gene3D" id="3.40.50.150">
    <property type="entry name" value="Vaccinia Virus protein VP39"/>
    <property type="match status" value="1"/>
</dbReference>
<dbReference type="AlphaFoldDB" id="S6AD64"/>
<dbReference type="SUPFAM" id="SSF53335">
    <property type="entry name" value="S-adenosyl-L-methionine-dependent methyltransferases"/>
    <property type="match status" value="2"/>
</dbReference>
<dbReference type="InterPro" id="IPR006342">
    <property type="entry name" value="FkbM_mtfrase"/>
</dbReference>
<dbReference type="eggNOG" id="COG0457">
    <property type="taxonomic scope" value="Bacteria"/>
</dbReference>
<proteinExistence type="predicted"/>
<dbReference type="InterPro" id="IPR053202">
    <property type="entry name" value="EGF_Rcpt_Signaling_Reg"/>
</dbReference>
<dbReference type="HOGENOM" id="CLU_564894_0_0_4"/>
<gene>
    <name evidence="2" type="ORF">SCD_n02400</name>
</gene>